<evidence type="ECO:0000256" key="1">
    <source>
        <dbReference type="ARBA" id="ARBA00007913"/>
    </source>
</evidence>
<dbReference type="Gene3D" id="1.10.510.10">
    <property type="entry name" value="Transferase(Phosphotransferase) domain 1"/>
    <property type="match status" value="2"/>
</dbReference>
<proteinExistence type="inferred from homology"/>
<dbReference type="SUPFAM" id="SSF52540">
    <property type="entry name" value="P-loop containing nucleoside triphosphate hydrolases"/>
    <property type="match status" value="1"/>
</dbReference>
<feature type="domain" description="Protein kinase" evidence="6">
    <location>
        <begin position="237"/>
        <end position="533"/>
    </location>
</feature>
<dbReference type="PROSITE" id="PS50011">
    <property type="entry name" value="PROTEIN_KINASE_DOM"/>
    <property type="match status" value="1"/>
</dbReference>
<evidence type="ECO:0000256" key="4">
    <source>
        <dbReference type="ARBA" id="ARBA00022806"/>
    </source>
</evidence>
<dbReference type="Pfam" id="PF13086">
    <property type="entry name" value="AAA_11"/>
    <property type="match status" value="1"/>
</dbReference>
<dbReference type="GO" id="GO:0043139">
    <property type="term" value="F:5'-3' DNA helicase activity"/>
    <property type="evidence" value="ECO:0007669"/>
    <property type="project" value="TreeGrafter"/>
</dbReference>
<keyword evidence="3" id="KW-0378">Hydrolase</keyword>
<dbReference type="EMBL" id="BPNI01000073">
    <property type="protein sequence ID" value="GJA42302.1"/>
    <property type="molecule type" value="Genomic_DNA"/>
</dbReference>
<accession>A0AAV4YQ20</accession>
<protein>
    <recommendedName>
        <fullName evidence="6">Protein kinase domain-containing protein</fullName>
    </recommendedName>
</protein>
<dbReference type="Pfam" id="PF13087">
    <property type="entry name" value="AAA_12"/>
    <property type="match status" value="1"/>
</dbReference>
<dbReference type="GO" id="GO:0004672">
    <property type="term" value="F:protein kinase activity"/>
    <property type="evidence" value="ECO:0007669"/>
    <property type="project" value="InterPro"/>
</dbReference>
<dbReference type="RefSeq" id="WP_223916659.1">
    <property type="nucleotide sequence ID" value="NZ_BPNG01000070.1"/>
</dbReference>
<evidence type="ECO:0000256" key="2">
    <source>
        <dbReference type="ARBA" id="ARBA00022741"/>
    </source>
</evidence>
<dbReference type="InterPro" id="IPR041679">
    <property type="entry name" value="DNA2/NAM7-like_C"/>
</dbReference>
<dbReference type="GO" id="GO:0005524">
    <property type="term" value="F:ATP binding"/>
    <property type="evidence" value="ECO:0007669"/>
    <property type="project" value="UniProtKB-KW"/>
</dbReference>
<dbReference type="Gene3D" id="3.40.50.300">
    <property type="entry name" value="P-loop containing nucleotide triphosphate hydrolases"/>
    <property type="match status" value="2"/>
</dbReference>
<dbReference type="InterPro" id="IPR011528">
    <property type="entry name" value="NERD"/>
</dbReference>
<dbReference type="InterPro" id="IPR047187">
    <property type="entry name" value="SF1_C_Upf1"/>
</dbReference>
<dbReference type="Proteomes" id="UP000886939">
    <property type="component" value="Unassembled WGS sequence"/>
</dbReference>
<dbReference type="CDD" id="cd18808">
    <property type="entry name" value="SF1_C_Upf1"/>
    <property type="match status" value="1"/>
</dbReference>
<gene>
    <name evidence="7" type="ORF">KAM343_30980</name>
</gene>
<organism evidence="7 8">
    <name type="scientific">Aeromonas caviae</name>
    <name type="common">Aeromonas punctata</name>
    <dbReference type="NCBI Taxonomy" id="648"/>
    <lineage>
        <taxon>Bacteria</taxon>
        <taxon>Pseudomonadati</taxon>
        <taxon>Pseudomonadota</taxon>
        <taxon>Gammaproteobacteria</taxon>
        <taxon>Aeromonadales</taxon>
        <taxon>Aeromonadaceae</taxon>
        <taxon>Aeromonas</taxon>
    </lineage>
</organism>
<dbReference type="InterPro" id="IPR011009">
    <property type="entry name" value="Kinase-like_dom_sf"/>
</dbReference>
<evidence type="ECO:0000256" key="5">
    <source>
        <dbReference type="ARBA" id="ARBA00022840"/>
    </source>
</evidence>
<dbReference type="PANTHER" id="PTHR43788:SF8">
    <property type="entry name" value="DNA-BINDING PROTEIN SMUBP-2"/>
    <property type="match status" value="1"/>
</dbReference>
<evidence type="ECO:0000256" key="3">
    <source>
        <dbReference type="ARBA" id="ARBA00022801"/>
    </source>
</evidence>
<name>A0AAV4YQ20_AERCA</name>
<evidence type="ECO:0000259" key="6">
    <source>
        <dbReference type="PROSITE" id="PS50011"/>
    </source>
</evidence>
<dbReference type="InterPro" id="IPR050534">
    <property type="entry name" value="Coronavir_polyprotein_1ab"/>
</dbReference>
<dbReference type="PANTHER" id="PTHR43788">
    <property type="entry name" value="DNA2/NAM7 HELICASE FAMILY MEMBER"/>
    <property type="match status" value="1"/>
</dbReference>
<reference evidence="7" key="1">
    <citation type="submission" date="2021-07" db="EMBL/GenBank/DDBJ databases">
        <title>Draft genome sequence of carbapenem-resistant Aeromonas spp. in Japan.</title>
        <authorList>
            <person name="Maehana S."/>
            <person name="Suzuki M."/>
            <person name="Kitasato H."/>
        </authorList>
    </citation>
    <scope>NUCLEOTIDE SEQUENCE</scope>
    <source>
        <strain evidence="7">KAM343</strain>
    </source>
</reference>
<dbReference type="Pfam" id="PF08378">
    <property type="entry name" value="NERD"/>
    <property type="match status" value="1"/>
</dbReference>
<keyword evidence="5" id="KW-0067">ATP-binding</keyword>
<dbReference type="InterPro" id="IPR000719">
    <property type="entry name" value="Prot_kinase_dom"/>
</dbReference>
<keyword evidence="4" id="KW-0347">Helicase</keyword>
<sequence length="1659" mass="187601">MEVEYWDGGLQEQEIAAIEKIRSAFSGKKEISRDSVRGGTLKDQLGNLGLGRNSIFPWKGYAGFRFVDYKKHDGEFDLVIVTHCNVIVVELKDWNHQSITAKGDVWYKGNKDMKRSPVSVTRIKKQTLDNKLSRIAHRFTNKGYVPMVHFFVVMTGDSDFSSLPEDQLLHTISLDDFLRFADRNTFNERFRPHPNSQVLNQDFPIFDELFLGPQTAPKSLWVDGYEAKDIIFEHPKKVYREYVAQSESSTNTEALLRTWKFKNIVGVKGFTPEGRAEIVSREREVLQYINHQNRDLYNHCLRSLTSIQKHEITSEYHELYELPPGHVRLNEFIGKYGIAFSEQDRWNVVKLLIAKFGDLHALKIAHRDIADHSLWIAPSKEISLSNFISAYHRPIGTVGDYRDTVSVGAVEAKEMLESGNLTPFQQDVHALGLVAWHILNGKRMSPKSLATIQNDMQNAEKWYSGVLLDAVSAKFTTASQFFDALKTVEPASESIPTFDDSELEPYRHAINHSRQYREDGDFFVENTDKEVYLSGGRLVKAWLNVGGQSDSPIENFHVLSFLKQLDKLFSVKPICLPEIREYGIASKSSSLYLVTDRVQGVTWGNISAPVADKLNIIDRLIAAVEYLHDLGFSHGDIHPANVMMDENSKNIFLIDMPDFIRTGEESKNHAYSPDNIDNCSSFERDNFAVMKMSCEMLDISWGEESESFPDIANSILTELNDPQFGFKDLGRFKKAISIGTRSSKDSLVEIIVSGTDHAMSILPDNGRVFVSVESNEDKIDELKVSFSGIGGGFTAIYHKRQKAFIVAKRPWQRTTVRRQDIDKSQVEISVGIRIVPGRYQDMSSLTTLLNNEESFLRAIELVSRSKNDQVTGQDLTLQLKSAFAEIEKNSDDVNQEKSLQIPTPKLWKAILDTETESYPNIEVSGDIIPVADAHGQIILPYSADVDPLGSFKSDDEIEALLVDAEGAEQFIGEVSLKKSALKEVRLIKTRSAAYRLKDADVVFFRSKQDRASFRKRKRALERLLDRESVMPDLIDLFDPSCSKEAKKYGIELTDSDFERYDREDQYGNKISLNEQQREAFSKLINNGPLSLLQGPPGTGKTEFIAAFVHYLVEKQNTKRILLVSQSHEAVNTAAERIRKHCSRLNTDLEVVRFSNREGAVSSGLKDVYSNAITVEKRELFNAEIKYRIESLSSAFGLDSDFMAKFVIAELKIFKQIEHFESLISRVSEDKDKADEKDIKELKKIILEYHSGIISTLKDEYGILFSENEGLSLAKERVISKLCSEHGVRPNEIRRVRALAKISRDMQDALSGEQVNLDEFYARSRQLITGTCVGIGQGHIAIHDNIYDWVIIDEAARSIASELAIAMQSAKRVLLVGDHLQLPPLYSDAHKAALARRLGISNSRTDIDEVLRSDFARAFSSEYGEQVSAALLTQYRMAPSIGDLVSKTFYNGKLRNGERAIPEIYNQAPKVLQEVVTWLDTSSQGQRAHHLQGRGSSIFNRCEVEQIISILKQISDNSEFVTQLSELTNKDEAAIGVICMYAEQKRLLRQRFNQEVWSEGFKNIVKIDTVDSYQGKENRVIILSLTRSDKNNTPGFLRAPNRINVAMSRAMDRLLIVGNADMWRGVNKDLPLGAVIKYMTDMGQNSGYVFISAEQGGKKK</sequence>
<dbReference type="GO" id="GO:0016787">
    <property type="term" value="F:hydrolase activity"/>
    <property type="evidence" value="ECO:0007669"/>
    <property type="project" value="UniProtKB-KW"/>
</dbReference>
<dbReference type="SUPFAM" id="SSF56112">
    <property type="entry name" value="Protein kinase-like (PK-like)"/>
    <property type="match status" value="2"/>
</dbReference>
<dbReference type="InterPro" id="IPR027417">
    <property type="entry name" value="P-loop_NTPase"/>
</dbReference>
<comment type="similarity">
    <text evidence="1">Belongs to the DNA2/NAM7 helicase family.</text>
</comment>
<dbReference type="InterPro" id="IPR041677">
    <property type="entry name" value="DNA2/NAM7_AAA_11"/>
</dbReference>
<keyword evidence="2" id="KW-0547">Nucleotide-binding</keyword>
<comment type="caution">
    <text evidence="7">The sequence shown here is derived from an EMBL/GenBank/DDBJ whole genome shotgun (WGS) entry which is preliminary data.</text>
</comment>
<evidence type="ECO:0000313" key="8">
    <source>
        <dbReference type="Proteomes" id="UP000886939"/>
    </source>
</evidence>
<evidence type="ECO:0000313" key="7">
    <source>
        <dbReference type="EMBL" id="GJA42302.1"/>
    </source>
</evidence>